<comment type="caution">
    <text evidence="1">The sequence shown here is derived from an EMBL/GenBank/DDBJ whole genome shotgun (WGS) entry which is preliminary data.</text>
</comment>
<reference evidence="1" key="1">
    <citation type="submission" date="2017-07" db="EMBL/GenBank/DDBJ databases">
        <title>Taro Niue Genome Assembly and Annotation.</title>
        <authorList>
            <person name="Atibalentja N."/>
            <person name="Keating K."/>
            <person name="Fields C.J."/>
        </authorList>
    </citation>
    <scope>NUCLEOTIDE SEQUENCE</scope>
    <source>
        <strain evidence="1">Niue_2</strain>
        <tissue evidence="1">Leaf</tissue>
    </source>
</reference>
<organism evidence="1 2">
    <name type="scientific">Colocasia esculenta</name>
    <name type="common">Wild taro</name>
    <name type="synonym">Arum esculentum</name>
    <dbReference type="NCBI Taxonomy" id="4460"/>
    <lineage>
        <taxon>Eukaryota</taxon>
        <taxon>Viridiplantae</taxon>
        <taxon>Streptophyta</taxon>
        <taxon>Embryophyta</taxon>
        <taxon>Tracheophyta</taxon>
        <taxon>Spermatophyta</taxon>
        <taxon>Magnoliopsida</taxon>
        <taxon>Liliopsida</taxon>
        <taxon>Araceae</taxon>
        <taxon>Aroideae</taxon>
        <taxon>Colocasieae</taxon>
        <taxon>Colocasia</taxon>
    </lineage>
</organism>
<evidence type="ECO:0000313" key="2">
    <source>
        <dbReference type="Proteomes" id="UP000652761"/>
    </source>
</evidence>
<name>A0A843VBR4_COLES</name>
<keyword evidence="2" id="KW-1185">Reference proteome</keyword>
<sequence length="36" mass="3980">MGGCRNKVVSRPDCSSRQGLGCRRVPQGRVALTTFW</sequence>
<proteinExistence type="predicted"/>
<gene>
    <name evidence="1" type="ORF">Taro_026004</name>
</gene>
<dbReference type="Proteomes" id="UP000652761">
    <property type="component" value="Unassembled WGS sequence"/>
</dbReference>
<dbReference type="AlphaFoldDB" id="A0A843VBR4"/>
<accession>A0A843VBR4</accession>
<evidence type="ECO:0000313" key="1">
    <source>
        <dbReference type="EMBL" id="MQL93365.1"/>
    </source>
</evidence>
<protein>
    <submittedName>
        <fullName evidence="1">Uncharacterized protein</fullName>
    </submittedName>
</protein>
<dbReference type="EMBL" id="NMUH01001553">
    <property type="protein sequence ID" value="MQL93365.1"/>
    <property type="molecule type" value="Genomic_DNA"/>
</dbReference>